<dbReference type="Pfam" id="PF09594">
    <property type="entry name" value="GT87"/>
    <property type="match status" value="1"/>
</dbReference>
<dbReference type="InterPro" id="IPR018584">
    <property type="entry name" value="GT87"/>
</dbReference>
<dbReference type="EMBL" id="CP001769">
    <property type="protein sequence ID" value="ADB41255.1"/>
    <property type="molecule type" value="Genomic_DNA"/>
</dbReference>
<evidence type="ECO:0000256" key="7">
    <source>
        <dbReference type="ARBA" id="ARBA00024033"/>
    </source>
</evidence>
<feature type="transmembrane region" description="Helical" evidence="8">
    <location>
        <begin position="20"/>
        <end position="43"/>
    </location>
</feature>
<protein>
    <recommendedName>
        <fullName evidence="11">DUF2029 domain-containing protein</fullName>
    </recommendedName>
</protein>
<dbReference type="Proteomes" id="UP000002028">
    <property type="component" value="Chromosome"/>
</dbReference>
<keyword evidence="5 8" id="KW-1133">Transmembrane helix</keyword>
<keyword evidence="4 8" id="KW-0812">Transmembrane</keyword>
<name>D2QE39_SPILD</name>
<keyword evidence="2" id="KW-1003">Cell membrane</keyword>
<dbReference type="HOGENOM" id="CLU_636017_0_0_10"/>
<comment type="subcellular location">
    <subcellularLocation>
        <location evidence="1">Cell membrane</location>
        <topology evidence="1">Multi-pass membrane protein</topology>
    </subcellularLocation>
</comment>
<evidence type="ECO:0000256" key="8">
    <source>
        <dbReference type="SAM" id="Phobius"/>
    </source>
</evidence>
<sequence>MTAAGPLSNQSPKYSTASIVLAVIILAYCVFCAVQGGDFDVFLDAGHKLATRQNIYRPPFTKGLQYYYSPFFALLLLPFSYLPFVIPEIAWLLLSTFLLYRIWVLTTRYLDVTVLTKKEHRIWIFAVFFLALRFLLYNYSMIQMTIFLMWATLESLSLFEKNRPVVGGILFGFACTTKLLPLIFLPYLIYRRHFTGFAYTLLFFGFFLIAPALVFGFDFNTFLLNEWWLVINPGNAENAIEADLGTHSLVSLIPVYLTETHNKIDIQRNVLTLTPEQAVFVTNIARLIFVAATLYFLRSLPFKRNTDKIQTIWECSYLFLVTPLLFPHQQKYAFLYIAPSVIYLVYYLLISFKRKSRNRHVLLTFFTINALIFTPFISSDLIGRYSYDVLQHFRILTVSTIGLCVILAFCTAARLRQKLDSCISRPEPLQA</sequence>
<organism evidence="9 10">
    <name type="scientific">Spirosoma linguale (strain ATCC 33905 / DSM 74 / LMG 10896 / Claus 1)</name>
    <dbReference type="NCBI Taxonomy" id="504472"/>
    <lineage>
        <taxon>Bacteria</taxon>
        <taxon>Pseudomonadati</taxon>
        <taxon>Bacteroidota</taxon>
        <taxon>Cytophagia</taxon>
        <taxon>Cytophagales</taxon>
        <taxon>Cytophagaceae</taxon>
        <taxon>Spirosoma</taxon>
    </lineage>
</organism>
<gene>
    <name evidence="9" type="ordered locus">Slin_5286</name>
</gene>
<feature type="transmembrane region" description="Helical" evidence="8">
    <location>
        <begin position="332"/>
        <end position="349"/>
    </location>
</feature>
<evidence type="ECO:0000256" key="6">
    <source>
        <dbReference type="ARBA" id="ARBA00023136"/>
    </source>
</evidence>
<evidence type="ECO:0000313" key="9">
    <source>
        <dbReference type="EMBL" id="ADB41255.1"/>
    </source>
</evidence>
<feature type="transmembrane region" description="Helical" evidence="8">
    <location>
        <begin position="122"/>
        <end position="153"/>
    </location>
</feature>
<dbReference type="GO" id="GO:0005886">
    <property type="term" value="C:plasma membrane"/>
    <property type="evidence" value="ECO:0007669"/>
    <property type="project" value="UniProtKB-SubCell"/>
</dbReference>
<feature type="transmembrane region" description="Helical" evidence="8">
    <location>
        <begin position="395"/>
        <end position="415"/>
    </location>
</feature>
<dbReference type="AlphaFoldDB" id="D2QE39"/>
<evidence type="ECO:0000256" key="2">
    <source>
        <dbReference type="ARBA" id="ARBA00022475"/>
    </source>
</evidence>
<keyword evidence="6 8" id="KW-0472">Membrane</keyword>
<reference evidence="9 10" key="1">
    <citation type="journal article" date="2010" name="Stand. Genomic Sci.">
        <title>Complete genome sequence of Spirosoma linguale type strain (1).</title>
        <authorList>
            <person name="Lail K."/>
            <person name="Sikorski J."/>
            <person name="Saunders E."/>
            <person name="Lapidus A."/>
            <person name="Glavina Del Rio T."/>
            <person name="Copeland A."/>
            <person name="Tice H."/>
            <person name="Cheng J.-F."/>
            <person name="Lucas S."/>
            <person name="Nolan M."/>
            <person name="Bruce D."/>
            <person name="Goodwin L."/>
            <person name="Pitluck S."/>
            <person name="Ivanova N."/>
            <person name="Mavromatis K."/>
            <person name="Ovchinnikova G."/>
            <person name="Pati A."/>
            <person name="Chen A."/>
            <person name="Palaniappan K."/>
            <person name="Land M."/>
            <person name="Hauser L."/>
            <person name="Chang Y.-J."/>
            <person name="Jeffries C.D."/>
            <person name="Chain P."/>
            <person name="Brettin T."/>
            <person name="Detter J.C."/>
            <person name="Schuetze A."/>
            <person name="Rohde M."/>
            <person name="Tindall B.J."/>
            <person name="Goeker M."/>
            <person name="Bristow J."/>
            <person name="Eisen J.A."/>
            <person name="Markowitz V."/>
            <person name="Hugenholtz P."/>
            <person name="Kyrpides N.C."/>
            <person name="Klenk H.-P."/>
            <person name="Chen F."/>
        </authorList>
    </citation>
    <scope>NUCLEOTIDE SEQUENCE [LARGE SCALE GENOMIC DNA]</scope>
    <source>
        <strain evidence="10">ATCC 33905 / DSM 74 / LMG 10896 / Claus 1</strain>
    </source>
</reference>
<dbReference type="RefSeq" id="WP_012929755.1">
    <property type="nucleotide sequence ID" value="NC_013730.1"/>
</dbReference>
<comment type="similarity">
    <text evidence="7">Belongs to the glycosyltransferase 87 family.</text>
</comment>
<feature type="transmembrane region" description="Helical" evidence="8">
    <location>
        <begin position="89"/>
        <end position="110"/>
    </location>
</feature>
<feature type="transmembrane region" description="Helical" evidence="8">
    <location>
        <begin position="165"/>
        <end position="190"/>
    </location>
</feature>
<dbReference type="eggNOG" id="ENOG5030JC5">
    <property type="taxonomic scope" value="Bacteria"/>
</dbReference>
<evidence type="ECO:0008006" key="11">
    <source>
        <dbReference type="Google" id="ProtNLM"/>
    </source>
</evidence>
<feature type="transmembrane region" description="Helical" evidence="8">
    <location>
        <begin position="309"/>
        <end position="326"/>
    </location>
</feature>
<dbReference type="KEGG" id="sli:Slin_5286"/>
<accession>D2QE39</accession>
<evidence type="ECO:0000256" key="3">
    <source>
        <dbReference type="ARBA" id="ARBA00022679"/>
    </source>
</evidence>
<proteinExistence type="inferred from homology"/>
<evidence type="ECO:0000256" key="4">
    <source>
        <dbReference type="ARBA" id="ARBA00022692"/>
    </source>
</evidence>
<feature type="transmembrane region" description="Helical" evidence="8">
    <location>
        <begin position="361"/>
        <end position="383"/>
    </location>
</feature>
<feature type="transmembrane region" description="Helical" evidence="8">
    <location>
        <begin position="197"/>
        <end position="217"/>
    </location>
</feature>
<keyword evidence="3" id="KW-0808">Transferase</keyword>
<evidence type="ECO:0000256" key="1">
    <source>
        <dbReference type="ARBA" id="ARBA00004651"/>
    </source>
</evidence>
<keyword evidence="10" id="KW-1185">Reference proteome</keyword>
<evidence type="ECO:0000313" key="10">
    <source>
        <dbReference type="Proteomes" id="UP000002028"/>
    </source>
</evidence>
<evidence type="ECO:0000256" key="5">
    <source>
        <dbReference type="ARBA" id="ARBA00022989"/>
    </source>
</evidence>
<feature type="transmembrane region" description="Helical" evidence="8">
    <location>
        <begin position="278"/>
        <end position="297"/>
    </location>
</feature>
<dbReference type="GO" id="GO:0016758">
    <property type="term" value="F:hexosyltransferase activity"/>
    <property type="evidence" value="ECO:0007669"/>
    <property type="project" value="InterPro"/>
</dbReference>